<accession>A0A2K6UXX4</accession>
<comment type="similarity">
    <text evidence="6">Belongs to the S100-fused protein family.</text>
</comment>
<dbReference type="SMART" id="SM01394">
    <property type="entry name" value="S_100"/>
    <property type="match status" value="1"/>
</dbReference>
<keyword evidence="3" id="KW-0479">Metal-binding</keyword>
<name>A0A2K6UXX4_SAIBB</name>
<dbReference type="InterPro" id="IPR002048">
    <property type="entry name" value="EF_hand_dom"/>
</dbReference>
<dbReference type="InterPro" id="IPR018247">
    <property type="entry name" value="EF_Hand_1_Ca_BS"/>
</dbReference>
<dbReference type="PROSITE" id="PS00018">
    <property type="entry name" value="EF_HAND_1"/>
    <property type="match status" value="1"/>
</dbReference>
<dbReference type="Gene3D" id="1.10.238.10">
    <property type="entry name" value="EF-hand"/>
    <property type="match status" value="1"/>
</dbReference>
<feature type="domain" description="EF-hand" evidence="8">
    <location>
        <begin position="49"/>
        <end position="84"/>
    </location>
</feature>
<protein>
    <recommendedName>
        <fullName evidence="8">EF-hand domain-containing protein</fullName>
    </recommendedName>
</protein>
<evidence type="ECO:0000256" key="4">
    <source>
        <dbReference type="ARBA" id="ARBA00022737"/>
    </source>
</evidence>
<dbReference type="OMA" id="RPIMKNP"/>
<dbReference type="PROSITE" id="PS00303">
    <property type="entry name" value="S100_CABP"/>
    <property type="match status" value="1"/>
</dbReference>
<reference evidence="9" key="1">
    <citation type="submission" date="2025-08" db="UniProtKB">
        <authorList>
            <consortium name="Ensembl"/>
        </authorList>
    </citation>
    <scope>IDENTIFICATION</scope>
</reference>
<dbReference type="GO" id="GO:0046914">
    <property type="term" value="F:transition metal ion binding"/>
    <property type="evidence" value="ECO:0007669"/>
    <property type="project" value="InterPro"/>
</dbReference>
<keyword evidence="5" id="KW-0106">Calcium</keyword>
<dbReference type="GO" id="GO:0005634">
    <property type="term" value="C:nucleus"/>
    <property type="evidence" value="ECO:0007669"/>
    <property type="project" value="TreeGrafter"/>
</dbReference>
<dbReference type="Pfam" id="PF01023">
    <property type="entry name" value="S_100"/>
    <property type="match status" value="1"/>
</dbReference>
<keyword evidence="2" id="KW-0597">Phosphoprotein</keyword>
<dbReference type="InterPro" id="IPR013787">
    <property type="entry name" value="S100_Ca-bd_sub"/>
</dbReference>
<dbReference type="PANTHER" id="PTHR22571">
    <property type="entry name" value="FILAGGRIN-RELATED"/>
    <property type="match status" value="1"/>
</dbReference>
<dbReference type="GO" id="GO:0036457">
    <property type="term" value="C:keratohyalin granule"/>
    <property type="evidence" value="ECO:0007669"/>
    <property type="project" value="TreeGrafter"/>
</dbReference>
<dbReference type="SUPFAM" id="SSF47473">
    <property type="entry name" value="EF-hand"/>
    <property type="match status" value="1"/>
</dbReference>
<evidence type="ECO:0000256" key="6">
    <source>
        <dbReference type="ARBA" id="ARBA00038258"/>
    </source>
</evidence>
<organism evidence="9 10">
    <name type="scientific">Saimiri boliviensis boliviensis</name>
    <name type="common">Bolivian squirrel monkey</name>
    <dbReference type="NCBI Taxonomy" id="39432"/>
    <lineage>
        <taxon>Eukaryota</taxon>
        <taxon>Metazoa</taxon>
        <taxon>Chordata</taxon>
        <taxon>Craniata</taxon>
        <taxon>Vertebrata</taxon>
        <taxon>Euteleostomi</taxon>
        <taxon>Mammalia</taxon>
        <taxon>Eutheria</taxon>
        <taxon>Euarchontoglires</taxon>
        <taxon>Primates</taxon>
        <taxon>Haplorrhini</taxon>
        <taxon>Platyrrhini</taxon>
        <taxon>Cebidae</taxon>
        <taxon>Saimiriinae</taxon>
        <taxon>Saimiri</taxon>
    </lineage>
</organism>
<dbReference type="InterPro" id="IPR052503">
    <property type="entry name" value="S100-fused_Epidermal_Struct"/>
</dbReference>
<evidence type="ECO:0000259" key="8">
    <source>
        <dbReference type="PROSITE" id="PS50222"/>
    </source>
</evidence>
<evidence type="ECO:0000256" key="1">
    <source>
        <dbReference type="ARBA" id="ARBA00004463"/>
    </source>
</evidence>
<sequence>MTDLLRSVVTVIDVFYKYTKQDEECGTLSKDELKELLEKEFRPILKNPDDPDTVDVIMHMLDRDHDRRLDFTEFLLMVFKLALACNKVLGKEYCKASGSKKRRHGHQHQEEESETEEDEEDTPGRKSGYRHSSWSEGEKHGYSSGDWRGTVKRRHGSNSRRLGRQGNLSSSGNQERSEKRHHRSSSGHSWSSGKERHGSSSGELGERINKSHVSPSRESGEEYESGCGSKSWGRKGHGGVSCGLETSQHESNSTQSRSRGQNTTTCGGGDKGKSQNQVYQEVSEYTVRMWAINREEALRRGVTMERKEQTQVPSA</sequence>
<feature type="compositionally biased region" description="Acidic residues" evidence="7">
    <location>
        <begin position="111"/>
        <end position="121"/>
    </location>
</feature>
<feature type="compositionally biased region" description="Polar residues" evidence="7">
    <location>
        <begin position="244"/>
        <end position="265"/>
    </location>
</feature>
<feature type="compositionally biased region" description="Basic residues" evidence="7">
    <location>
        <begin position="150"/>
        <end position="163"/>
    </location>
</feature>
<evidence type="ECO:0000256" key="5">
    <source>
        <dbReference type="ARBA" id="ARBA00022837"/>
    </source>
</evidence>
<comment type="subcellular location">
    <subcellularLocation>
        <location evidence="1">Cytoplasmic granule</location>
    </subcellularLocation>
</comment>
<dbReference type="GO" id="GO:0061436">
    <property type="term" value="P:establishment of skin barrier"/>
    <property type="evidence" value="ECO:0007669"/>
    <property type="project" value="TreeGrafter"/>
</dbReference>
<dbReference type="STRING" id="39432.ENSSBOP00000036742"/>
<dbReference type="PROSITE" id="PS50222">
    <property type="entry name" value="EF_HAND_2"/>
    <property type="match status" value="1"/>
</dbReference>
<feature type="compositionally biased region" description="Basic and acidic residues" evidence="7">
    <location>
        <begin position="193"/>
        <end position="209"/>
    </location>
</feature>
<dbReference type="InterPro" id="IPR011992">
    <property type="entry name" value="EF-hand-dom_pair"/>
</dbReference>
<evidence type="ECO:0000313" key="9">
    <source>
        <dbReference type="Ensembl" id="ENSSBOP00000036742.1"/>
    </source>
</evidence>
<dbReference type="Proteomes" id="UP000233220">
    <property type="component" value="Unplaced"/>
</dbReference>
<keyword evidence="4" id="KW-0677">Repeat</keyword>
<dbReference type="PANTHER" id="PTHR22571:SF24">
    <property type="entry name" value="FILAGGRIN-2"/>
    <property type="match status" value="1"/>
</dbReference>
<dbReference type="FunFam" id="1.10.238.10:FF:000133">
    <property type="entry name" value="Filaggrin"/>
    <property type="match status" value="1"/>
</dbReference>
<evidence type="ECO:0000313" key="10">
    <source>
        <dbReference type="Proteomes" id="UP000233220"/>
    </source>
</evidence>
<dbReference type="InterPro" id="IPR034325">
    <property type="entry name" value="S-100_dom"/>
</dbReference>
<dbReference type="CDD" id="cd00213">
    <property type="entry name" value="S-100"/>
    <property type="match status" value="1"/>
</dbReference>
<dbReference type="AlphaFoldDB" id="A0A2K6UXX4"/>
<evidence type="ECO:0000256" key="3">
    <source>
        <dbReference type="ARBA" id="ARBA00022723"/>
    </source>
</evidence>
<dbReference type="Ensembl" id="ENSSBOT00000053677.1">
    <property type="protein sequence ID" value="ENSSBOP00000036742.1"/>
    <property type="gene ID" value="ENSSBOG00000034501.1"/>
</dbReference>
<reference evidence="9" key="2">
    <citation type="submission" date="2025-09" db="UniProtKB">
        <authorList>
            <consortium name="Ensembl"/>
        </authorList>
    </citation>
    <scope>IDENTIFICATION</scope>
</reference>
<evidence type="ECO:0000256" key="7">
    <source>
        <dbReference type="SAM" id="MobiDB-lite"/>
    </source>
</evidence>
<proteinExistence type="inferred from homology"/>
<dbReference type="InterPro" id="IPR001751">
    <property type="entry name" value="S100/CaBP7/8-like_CS"/>
</dbReference>
<dbReference type="GO" id="GO:0005509">
    <property type="term" value="F:calcium ion binding"/>
    <property type="evidence" value="ECO:0007669"/>
    <property type="project" value="InterPro"/>
</dbReference>
<evidence type="ECO:0000256" key="2">
    <source>
        <dbReference type="ARBA" id="ARBA00022553"/>
    </source>
</evidence>
<feature type="region of interest" description="Disordered" evidence="7">
    <location>
        <begin position="96"/>
        <end position="277"/>
    </location>
</feature>
<keyword evidence="10" id="KW-1185">Reference proteome</keyword>
<dbReference type="GeneTree" id="ENSGT00940000154467"/>
<dbReference type="GO" id="GO:0001533">
    <property type="term" value="C:cornified envelope"/>
    <property type="evidence" value="ECO:0007669"/>
    <property type="project" value="TreeGrafter"/>
</dbReference>